<sequence length="147" mass="16715">MNNFVKQVASKSLKPTKKLSPSDELISLNECIISFHLDNCYYCNDVLFTKPINTPEDVLISLWIMESLAYEKMITKGLIIILISRSYSNDIYFTPFGWLTGVDDDPETHVVIKIIFNSSLISIGSQVIEYLKPYNVNNLSVLTTEKV</sequence>
<dbReference type="Pfam" id="PF04595">
    <property type="entry name" value="Pox_I6"/>
    <property type="match status" value="1"/>
</dbReference>
<evidence type="ECO:0000313" key="2">
    <source>
        <dbReference type="EMBL" id="AUL80189.1"/>
    </source>
</evidence>
<dbReference type="GO" id="GO:0016032">
    <property type="term" value="P:viral process"/>
    <property type="evidence" value="ECO:0007669"/>
    <property type="project" value="InterPro"/>
</dbReference>
<organism evidence="2">
    <name type="scientific">Vaccinia virus</name>
    <name type="common">VACV</name>
    <name type="synonym">Orthopoxvirus vaccinia</name>
    <dbReference type="NCBI Taxonomy" id="10245"/>
    <lineage>
        <taxon>Viruses</taxon>
        <taxon>Varidnaviria</taxon>
        <taxon>Bamfordvirae</taxon>
        <taxon>Nucleocytoviricota</taxon>
        <taxon>Pokkesviricetes</taxon>
        <taxon>Chitovirales</taxon>
        <taxon>Poxviridae</taxon>
        <taxon>Chordopoxvirinae</taxon>
        <taxon>Orthopoxvirus</taxon>
    </lineage>
</organism>
<proteinExistence type="predicted"/>
<protein>
    <submittedName>
        <fullName evidence="2">SWPV1-100</fullName>
    </submittedName>
</protein>
<accession>A0A2I6J156</accession>
<reference evidence="2" key="1">
    <citation type="journal article" date="2018" name="Emerg. Infect. Dis.">
        <title>Ocular Vaccinia Infection in Dairy Worker, Brazil.</title>
        <authorList>
            <person name="Teixeira Lima M."/>
            <person name="Pereira Oliveira G."/>
            <person name="Bretas de Oliveira D."/>
            <person name="Mesquita Vaz S."/>
            <person name="de Souza Trindade G."/>
            <person name="Santos Abrahao J."/>
            <person name="Geessien Kroon E."/>
        </authorList>
    </citation>
    <scope>NUCLEOTIDE SEQUENCE [LARGE SCALE GENOMIC DNA]</scope>
    <source>
        <strain evidence="2">CEyV1</strain>
    </source>
</reference>
<dbReference type="Proteomes" id="UP000270450">
    <property type="component" value="Segment"/>
</dbReference>
<feature type="domain" description="Poxvirus F5/Telomere-binding protein I6" evidence="1">
    <location>
        <begin position="30"/>
        <end position="146"/>
    </location>
</feature>
<evidence type="ECO:0000259" key="1">
    <source>
        <dbReference type="Pfam" id="PF04595"/>
    </source>
</evidence>
<dbReference type="InterPro" id="IPR007674">
    <property type="entry name" value="Poxvirus_F5/I6_dom"/>
</dbReference>
<dbReference type="EMBL" id="MG012795">
    <property type="protein sequence ID" value="AUL80189.1"/>
    <property type="molecule type" value="Genomic_DNA"/>
</dbReference>
<name>A0A2I6J156_VACCV</name>